<keyword evidence="5 7" id="KW-1133">Transmembrane helix</keyword>
<name>A0A4R8W0A5_9MICO</name>
<dbReference type="Gene3D" id="1.10.3730.20">
    <property type="match status" value="1"/>
</dbReference>
<dbReference type="AlphaFoldDB" id="A0A4R8W0A5"/>
<dbReference type="PANTHER" id="PTHR42920">
    <property type="entry name" value="OS03G0707200 PROTEIN-RELATED"/>
    <property type="match status" value="1"/>
</dbReference>
<evidence type="ECO:0000256" key="7">
    <source>
        <dbReference type="SAM" id="Phobius"/>
    </source>
</evidence>
<dbReference type="InterPro" id="IPR000620">
    <property type="entry name" value="EamA_dom"/>
</dbReference>
<dbReference type="OrthoDB" id="4833087at2"/>
<keyword evidence="10" id="KW-1185">Reference proteome</keyword>
<gene>
    <name evidence="9" type="ORF">E3O42_12970</name>
</gene>
<organism evidence="9 10">
    <name type="scientific">Cryobacterium adonitolivorans</name>
    <dbReference type="NCBI Taxonomy" id="1259189"/>
    <lineage>
        <taxon>Bacteria</taxon>
        <taxon>Bacillati</taxon>
        <taxon>Actinomycetota</taxon>
        <taxon>Actinomycetes</taxon>
        <taxon>Micrococcales</taxon>
        <taxon>Microbacteriaceae</taxon>
        <taxon>Cryobacterium</taxon>
    </lineage>
</organism>
<evidence type="ECO:0000259" key="8">
    <source>
        <dbReference type="Pfam" id="PF00892"/>
    </source>
</evidence>
<protein>
    <submittedName>
        <fullName evidence="9">EamA family transporter</fullName>
    </submittedName>
</protein>
<evidence type="ECO:0000256" key="4">
    <source>
        <dbReference type="ARBA" id="ARBA00022692"/>
    </source>
</evidence>
<evidence type="ECO:0000313" key="10">
    <source>
        <dbReference type="Proteomes" id="UP000297907"/>
    </source>
</evidence>
<feature type="transmembrane region" description="Helical" evidence="7">
    <location>
        <begin position="65"/>
        <end position="82"/>
    </location>
</feature>
<proteinExistence type="inferred from homology"/>
<feature type="transmembrane region" description="Helical" evidence="7">
    <location>
        <begin position="41"/>
        <end position="59"/>
    </location>
</feature>
<comment type="similarity">
    <text evidence="2">Belongs to the EamA transporter family.</text>
</comment>
<evidence type="ECO:0000256" key="5">
    <source>
        <dbReference type="ARBA" id="ARBA00022989"/>
    </source>
</evidence>
<reference evidence="9 10" key="1">
    <citation type="submission" date="2019-03" db="EMBL/GenBank/DDBJ databases">
        <title>Genomics of glacier-inhabiting Cryobacterium strains.</title>
        <authorList>
            <person name="Liu Q."/>
            <person name="Xin Y.-H."/>
        </authorList>
    </citation>
    <scope>NUCLEOTIDE SEQUENCE [LARGE SCALE GENOMIC DNA]</scope>
    <source>
        <strain evidence="9 10">RHLS22-1</strain>
    </source>
</reference>
<keyword evidence="3" id="KW-1003">Cell membrane</keyword>
<dbReference type="EMBL" id="SOFL01000043">
    <property type="protein sequence ID" value="TFB99861.1"/>
    <property type="molecule type" value="Genomic_DNA"/>
</dbReference>
<keyword evidence="6 7" id="KW-0472">Membrane</keyword>
<evidence type="ECO:0000256" key="6">
    <source>
        <dbReference type="ARBA" id="ARBA00023136"/>
    </source>
</evidence>
<dbReference type="SUPFAM" id="SSF103481">
    <property type="entry name" value="Multidrug resistance efflux transporter EmrE"/>
    <property type="match status" value="1"/>
</dbReference>
<evidence type="ECO:0000256" key="1">
    <source>
        <dbReference type="ARBA" id="ARBA00004651"/>
    </source>
</evidence>
<dbReference type="Proteomes" id="UP000297907">
    <property type="component" value="Unassembled WGS sequence"/>
</dbReference>
<comment type="subcellular location">
    <subcellularLocation>
        <location evidence="1">Cell membrane</location>
        <topology evidence="1">Multi-pass membrane protein</topology>
    </subcellularLocation>
</comment>
<accession>A0A4R8W0A5</accession>
<evidence type="ECO:0000256" key="2">
    <source>
        <dbReference type="ARBA" id="ARBA00007362"/>
    </source>
</evidence>
<sequence>MFWPTSTPDERSCSSYLVLACTVFAFLVQTWAVRRTSPSRVSLLLGTEPIWAAIVGVAIARDTVALAGCFGIALILAGTAWGRSLEQGHRLAPTHHLDSRAIPAG</sequence>
<dbReference type="GO" id="GO:0005886">
    <property type="term" value="C:plasma membrane"/>
    <property type="evidence" value="ECO:0007669"/>
    <property type="project" value="UniProtKB-SubCell"/>
</dbReference>
<evidence type="ECO:0000256" key="3">
    <source>
        <dbReference type="ARBA" id="ARBA00022475"/>
    </source>
</evidence>
<evidence type="ECO:0000313" key="9">
    <source>
        <dbReference type="EMBL" id="TFB99861.1"/>
    </source>
</evidence>
<dbReference type="InterPro" id="IPR051258">
    <property type="entry name" value="Diverse_Substrate_Transporter"/>
</dbReference>
<dbReference type="PANTHER" id="PTHR42920:SF5">
    <property type="entry name" value="EAMA DOMAIN-CONTAINING PROTEIN"/>
    <property type="match status" value="1"/>
</dbReference>
<keyword evidence="4 7" id="KW-0812">Transmembrane</keyword>
<feature type="transmembrane region" description="Helical" evidence="7">
    <location>
        <begin position="15"/>
        <end position="34"/>
    </location>
</feature>
<comment type="caution">
    <text evidence="9">The sequence shown here is derived from an EMBL/GenBank/DDBJ whole genome shotgun (WGS) entry which is preliminary data.</text>
</comment>
<feature type="domain" description="EamA" evidence="8">
    <location>
        <begin position="7"/>
        <end position="80"/>
    </location>
</feature>
<dbReference type="InterPro" id="IPR037185">
    <property type="entry name" value="EmrE-like"/>
</dbReference>
<dbReference type="Pfam" id="PF00892">
    <property type="entry name" value="EamA"/>
    <property type="match status" value="1"/>
</dbReference>